<dbReference type="SUPFAM" id="SSF53098">
    <property type="entry name" value="Ribonuclease H-like"/>
    <property type="match status" value="1"/>
</dbReference>
<dbReference type="InterPro" id="IPR005227">
    <property type="entry name" value="YqgF"/>
</dbReference>
<dbReference type="PANTHER" id="PTHR33317:SF4">
    <property type="entry name" value="POLYNUCLEOTIDYL TRANSFERASE, RIBONUCLEASE H-LIKE SUPERFAMILY PROTEIN"/>
    <property type="match status" value="1"/>
</dbReference>
<name>A0A9D5LZ89_9FIRM</name>
<keyword evidence="2 5" id="KW-0690">Ribosome biogenesis</keyword>
<evidence type="ECO:0000259" key="6">
    <source>
        <dbReference type="SMART" id="SM00732"/>
    </source>
</evidence>
<dbReference type="InterPro" id="IPR012337">
    <property type="entry name" value="RNaseH-like_sf"/>
</dbReference>
<evidence type="ECO:0000256" key="1">
    <source>
        <dbReference type="ARBA" id="ARBA00022490"/>
    </source>
</evidence>
<dbReference type="Proteomes" id="UP000806542">
    <property type="component" value="Unassembled WGS sequence"/>
</dbReference>
<evidence type="ECO:0000313" key="8">
    <source>
        <dbReference type="Proteomes" id="UP000806542"/>
    </source>
</evidence>
<evidence type="ECO:0000256" key="4">
    <source>
        <dbReference type="ARBA" id="ARBA00022801"/>
    </source>
</evidence>
<dbReference type="NCBIfam" id="TIGR00250">
    <property type="entry name" value="RNAse_H_YqgF"/>
    <property type="match status" value="1"/>
</dbReference>
<organism evidence="7 8">
    <name type="scientific">Ructibacterium gallinarum</name>
    <dbReference type="NCBI Taxonomy" id="2779355"/>
    <lineage>
        <taxon>Bacteria</taxon>
        <taxon>Bacillati</taxon>
        <taxon>Bacillota</taxon>
        <taxon>Clostridia</taxon>
        <taxon>Eubacteriales</taxon>
        <taxon>Oscillospiraceae</taxon>
        <taxon>Ructibacterium</taxon>
    </lineage>
</organism>
<evidence type="ECO:0000313" key="7">
    <source>
        <dbReference type="EMBL" id="MBE5039231.1"/>
    </source>
</evidence>
<dbReference type="Gene3D" id="3.30.420.140">
    <property type="entry name" value="YqgF/RNase H-like domain"/>
    <property type="match status" value="1"/>
</dbReference>
<dbReference type="EMBL" id="JADCKB010000002">
    <property type="protein sequence ID" value="MBE5039231.1"/>
    <property type="molecule type" value="Genomic_DNA"/>
</dbReference>
<feature type="domain" description="YqgF/RNase H-like" evidence="6">
    <location>
        <begin position="1"/>
        <end position="101"/>
    </location>
</feature>
<dbReference type="GO" id="GO:0016788">
    <property type="term" value="F:hydrolase activity, acting on ester bonds"/>
    <property type="evidence" value="ECO:0007669"/>
    <property type="project" value="UniProtKB-UniRule"/>
</dbReference>
<reference evidence="7" key="1">
    <citation type="submission" date="2020-10" db="EMBL/GenBank/DDBJ databases">
        <title>ChiBAC.</title>
        <authorList>
            <person name="Zenner C."/>
            <person name="Hitch T.C.A."/>
            <person name="Clavel T."/>
        </authorList>
    </citation>
    <scope>NUCLEOTIDE SEQUENCE</scope>
    <source>
        <strain evidence="7">DSM 107454</strain>
    </source>
</reference>
<dbReference type="SMART" id="SM00732">
    <property type="entry name" value="YqgFc"/>
    <property type="match status" value="1"/>
</dbReference>
<protein>
    <recommendedName>
        <fullName evidence="5">Putative pre-16S rRNA nuclease</fullName>
        <ecNumber evidence="5">3.1.-.-</ecNumber>
    </recommendedName>
</protein>
<comment type="function">
    <text evidence="5">Could be a nuclease involved in processing of the 5'-end of pre-16S rRNA.</text>
</comment>
<evidence type="ECO:0000256" key="2">
    <source>
        <dbReference type="ARBA" id="ARBA00022517"/>
    </source>
</evidence>
<dbReference type="GO" id="GO:0005829">
    <property type="term" value="C:cytosol"/>
    <property type="evidence" value="ECO:0007669"/>
    <property type="project" value="TreeGrafter"/>
</dbReference>
<comment type="similarity">
    <text evidence="5">Belongs to the YqgF HJR family.</text>
</comment>
<dbReference type="Pfam" id="PF03652">
    <property type="entry name" value="RuvX"/>
    <property type="match status" value="1"/>
</dbReference>
<keyword evidence="8" id="KW-1185">Reference proteome</keyword>
<dbReference type="HAMAP" id="MF_00651">
    <property type="entry name" value="Nuclease_YqgF"/>
    <property type="match status" value="1"/>
</dbReference>
<dbReference type="InterPro" id="IPR037027">
    <property type="entry name" value="YqgF/RNaseH-like_dom_sf"/>
</dbReference>
<accession>A0A9D5LZ89</accession>
<dbReference type="PANTHER" id="PTHR33317">
    <property type="entry name" value="POLYNUCLEOTIDYL TRANSFERASE, RIBONUCLEASE H-LIKE SUPERFAMILY PROTEIN"/>
    <property type="match status" value="1"/>
</dbReference>
<comment type="caution">
    <text evidence="7">The sequence shown here is derived from an EMBL/GenBank/DDBJ whole genome shotgun (WGS) entry which is preliminary data.</text>
</comment>
<dbReference type="CDD" id="cd16964">
    <property type="entry name" value="YqgF"/>
    <property type="match status" value="1"/>
</dbReference>
<keyword evidence="3 5" id="KW-0540">Nuclease</keyword>
<dbReference type="EC" id="3.1.-.-" evidence="5"/>
<dbReference type="AlphaFoldDB" id="A0A9D5LZ89"/>
<gene>
    <name evidence="7" type="primary">ruvX</name>
    <name evidence="7" type="ORF">INF28_01940</name>
</gene>
<evidence type="ECO:0000256" key="3">
    <source>
        <dbReference type="ARBA" id="ARBA00022722"/>
    </source>
</evidence>
<dbReference type="GO" id="GO:0004518">
    <property type="term" value="F:nuclease activity"/>
    <property type="evidence" value="ECO:0007669"/>
    <property type="project" value="UniProtKB-KW"/>
</dbReference>
<keyword evidence="4 5" id="KW-0378">Hydrolase</keyword>
<evidence type="ECO:0000256" key="5">
    <source>
        <dbReference type="HAMAP-Rule" id="MF_00651"/>
    </source>
</evidence>
<comment type="subcellular location">
    <subcellularLocation>
        <location evidence="5">Cytoplasm</location>
    </subcellularLocation>
</comment>
<sequence>MRILGIDFGDSRTGFAISDPLGFGVTTLPLLHEKNMRKTADYAAALAKEKQAEKIVLGLPKNMDGSVGFRGERTREFAALLAERVSMEVIFWDERLTTVSAQHLMNETDVRGKKRKARLDSVSAAYILQSYLDSLK</sequence>
<dbReference type="GO" id="GO:0000967">
    <property type="term" value="P:rRNA 5'-end processing"/>
    <property type="evidence" value="ECO:0007669"/>
    <property type="project" value="UniProtKB-UniRule"/>
</dbReference>
<dbReference type="InterPro" id="IPR006641">
    <property type="entry name" value="YqgF/RNaseH-like_dom"/>
</dbReference>
<proteinExistence type="inferred from homology"/>
<keyword evidence="1 5" id="KW-0963">Cytoplasm</keyword>
<dbReference type="RefSeq" id="WP_226391794.1">
    <property type="nucleotide sequence ID" value="NZ_JADCKB010000002.1"/>
</dbReference>